<sequence>MRKYLTLLIAYETAGDRERAILAQLSTHDLLTRITEIDYRLGGSSTETYLTRIAQREQLEIQLNRYRLERETAKRQLLSLTGFSTPQPAGETSNESIAL</sequence>
<organism evidence="2 3">
    <name type="scientific">Microcystis aeruginosa NIES-4285</name>
    <dbReference type="NCBI Taxonomy" id="2497681"/>
    <lineage>
        <taxon>Bacteria</taxon>
        <taxon>Bacillati</taxon>
        <taxon>Cyanobacteriota</taxon>
        <taxon>Cyanophyceae</taxon>
        <taxon>Oscillatoriophycideae</taxon>
        <taxon>Chroococcales</taxon>
        <taxon>Microcystaceae</taxon>
        <taxon>Microcystis</taxon>
    </lineage>
</organism>
<gene>
    <name evidence="2" type="ORF">MiAbB_01102</name>
</gene>
<dbReference type="Proteomes" id="UP000289660">
    <property type="component" value="Unassembled WGS sequence"/>
</dbReference>
<evidence type="ECO:0000313" key="3">
    <source>
        <dbReference type="Proteomes" id="UP000289660"/>
    </source>
</evidence>
<dbReference type="EMBL" id="BIFY01000012">
    <property type="protein sequence ID" value="GCE59190.1"/>
    <property type="molecule type" value="Genomic_DNA"/>
</dbReference>
<comment type="caution">
    <text evidence="2">The sequence shown here is derived from an EMBL/GenBank/DDBJ whole genome shotgun (WGS) entry which is preliminary data.</text>
</comment>
<name>A0A402DAI8_MICAE</name>
<dbReference type="AlphaFoldDB" id="A0A402DAI8"/>
<dbReference type="SUPFAM" id="SSF56954">
    <property type="entry name" value="Outer membrane efflux proteins (OEP)"/>
    <property type="match status" value="1"/>
</dbReference>
<accession>A0A402DAI8</accession>
<evidence type="ECO:0000313" key="2">
    <source>
        <dbReference type="EMBL" id="GCE59190.1"/>
    </source>
</evidence>
<proteinExistence type="predicted"/>
<feature type="region of interest" description="Disordered" evidence="1">
    <location>
        <begin position="79"/>
        <end position="99"/>
    </location>
</feature>
<evidence type="ECO:0000256" key="1">
    <source>
        <dbReference type="SAM" id="MobiDB-lite"/>
    </source>
</evidence>
<protein>
    <submittedName>
        <fullName evidence="2">Uncharacterized protein</fullName>
    </submittedName>
</protein>
<reference evidence="3" key="1">
    <citation type="submission" date="2018-12" db="EMBL/GenBank/DDBJ databases">
        <title>Genome sequence of Microcystis aeruginosa NIES-4285.</title>
        <authorList>
            <person name="Tanabe Y."/>
        </authorList>
    </citation>
    <scope>NUCLEOTIDE SEQUENCE [LARGE SCALE GENOMIC DNA]</scope>
    <source>
        <strain evidence="3">NIES-4285</strain>
    </source>
</reference>